<name>A0AAV4QHS3_CAEEX</name>
<dbReference type="Proteomes" id="UP001054945">
    <property type="component" value="Unassembled WGS sequence"/>
</dbReference>
<organism evidence="2 3">
    <name type="scientific">Caerostris extrusa</name>
    <name type="common">Bark spider</name>
    <name type="synonym">Caerostris bankana</name>
    <dbReference type="NCBI Taxonomy" id="172846"/>
    <lineage>
        <taxon>Eukaryota</taxon>
        <taxon>Metazoa</taxon>
        <taxon>Ecdysozoa</taxon>
        <taxon>Arthropoda</taxon>
        <taxon>Chelicerata</taxon>
        <taxon>Arachnida</taxon>
        <taxon>Araneae</taxon>
        <taxon>Araneomorphae</taxon>
        <taxon>Entelegynae</taxon>
        <taxon>Araneoidea</taxon>
        <taxon>Araneidae</taxon>
        <taxon>Caerostris</taxon>
    </lineage>
</organism>
<protein>
    <submittedName>
        <fullName evidence="2">Uncharacterized protein</fullName>
    </submittedName>
</protein>
<feature type="region of interest" description="Disordered" evidence="1">
    <location>
        <begin position="1"/>
        <end position="28"/>
    </location>
</feature>
<proteinExistence type="predicted"/>
<evidence type="ECO:0000256" key="1">
    <source>
        <dbReference type="SAM" id="MobiDB-lite"/>
    </source>
</evidence>
<keyword evidence="3" id="KW-1185">Reference proteome</keyword>
<feature type="region of interest" description="Disordered" evidence="1">
    <location>
        <begin position="70"/>
        <end position="102"/>
    </location>
</feature>
<dbReference type="AlphaFoldDB" id="A0AAV4QHS3"/>
<reference evidence="2 3" key="1">
    <citation type="submission" date="2021-06" db="EMBL/GenBank/DDBJ databases">
        <title>Caerostris extrusa draft genome.</title>
        <authorList>
            <person name="Kono N."/>
            <person name="Arakawa K."/>
        </authorList>
    </citation>
    <scope>NUCLEOTIDE SEQUENCE [LARGE SCALE GENOMIC DNA]</scope>
</reference>
<sequence>MHTQPIERTIINLSGQTSPEKELGGSNLNMRLRNYGGISPRGKGEGDDNKLVQFFLANFHGACARVDVNGARAKGDSPGSKVSSQDERITTSSTNPGERDLS</sequence>
<comment type="caution">
    <text evidence="2">The sequence shown here is derived from an EMBL/GenBank/DDBJ whole genome shotgun (WGS) entry which is preliminary data.</text>
</comment>
<evidence type="ECO:0000313" key="3">
    <source>
        <dbReference type="Proteomes" id="UP001054945"/>
    </source>
</evidence>
<dbReference type="EMBL" id="BPLR01006013">
    <property type="protein sequence ID" value="GIY06903.1"/>
    <property type="molecule type" value="Genomic_DNA"/>
</dbReference>
<evidence type="ECO:0000313" key="2">
    <source>
        <dbReference type="EMBL" id="GIY06903.1"/>
    </source>
</evidence>
<gene>
    <name evidence="2" type="ORF">CEXT_355591</name>
</gene>
<accession>A0AAV4QHS3</accession>